<evidence type="ECO:0000313" key="1">
    <source>
        <dbReference type="EMBL" id="HGU16396.1"/>
    </source>
</evidence>
<proteinExistence type="predicted"/>
<dbReference type="AlphaFoldDB" id="A0A7V4JRJ7"/>
<sequence length="87" mass="10704">MKEIIQKELESLMKIILNWKEDYMSSAGGIKEFLVKEFEQEIETYVFPYVRRLYEMKYLTENEAKKFMELIYEQINDLYNMLVKEDK</sequence>
<protein>
    <submittedName>
        <fullName evidence="1">Uncharacterized protein</fullName>
    </submittedName>
</protein>
<accession>A0A7V4JRJ7</accession>
<name>A0A7V4JRJ7_9BACT</name>
<reference evidence="1" key="1">
    <citation type="journal article" date="2020" name="mSystems">
        <title>Genome- and Community-Level Interaction Insights into Carbon Utilization and Element Cycling Functions of Hydrothermarchaeota in Hydrothermal Sediment.</title>
        <authorList>
            <person name="Zhou Z."/>
            <person name="Liu Y."/>
            <person name="Xu W."/>
            <person name="Pan J."/>
            <person name="Luo Z.H."/>
            <person name="Li M."/>
        </authorList>
    </citation>
    <scope>NUCLEOTIDE SEQUENCE [LARGE SCALE GENOMIC DNA]</scope>
    <source>
        <strain evidence="1">SpSt-711</strain>
    </source>
</reference>
<dbReference type="EMBL" id="DTEI01000128">
    <property type="protein sequence ID" value="HGU16396.1"/>
    <property type="molecule type" value="Genomic_DNA"/>
</dbReference>
<comment type="caution">
    <text evidence="1">The sequence shown here is derived from an EMBL/GenBank/DDBJ whole genome shotgun (WGS) entry which is preliminary data.</text>
</comment>
<gene>
    <name evidence="1" type="ORF">ENU91_07130</name>
</gene>
<organism evidence="1">
    <name type="scientific">Thermodesulfobacterium geofontis</name>
    <dbReference type="NCBI Taxonomy" id="1295609"/>
    <lineage>
        <taxon>Bacteria</taxon>
        <taxon>Pseudomonadati</taxon>
        <taxon>Thermodesulfobacteriota</taxon>
        <taxon>Thermodesulfobacteria</taxon>
        <taxon>Thermodesulfobacteriales</taxon>
        <taxon>Thermodesulfobacteriaceae</taxon>
        <taxon>Thermodesulfobacterium</taxon>
    </lineage>
</organism>